<feature type="compositionally biased region" description="Basic and acidic residues" evidence="1">
    <location>
        <begin position="327"/>
        <end position="345"/>
    </location>
</feature>
<accession>A0A2X0LC52</accession>
<feature type="region of interest" description="Disordered" evidence="1">
    <location>
        <begin position="1"/>
        <end position="37"/>
    </location>
</feature>
<dbReference type="OrthoDB" id="6222486at2759"/>
<name>A0A2X0LC52_9BASI</name>
<dbReference type="GO" id="GO:0032299">
    <property type="term" value="C:ribonuclease H2 complex"/>
    <property type="evidence" value="ECO:0007669"/>
    <property type="project" value="InterPro"/>
</dbReference>
<proteinExistence type="predicted"/>
<protein>
    <submittedName>
        <fullName evidence="2">BZ3500_MvSof-1268-A1-R1_Chr3-3g06474 protein</fullName>
    </submittedName>
</protein>
<evidence type="ECO:0000256" key="1">
    <source>
        <dbReference type="SAM" id="MobiDB-lite"/>
    </source>
</evidence>
<sequence>MSKPTPTRSTTASYPTFLDLPPNCNSTSTSTSTSPFKALPHHPSISLLPFSITYAGPTDVSSQFPLHPSTPTKRSDGTLELHSEAAFRGRLLISSRVELPQGYRGWVVESRKPAPATIATISTESGKGVEERVVKKAKIEGGRMGGSFRGRGGKVFQKGTRTSPRKKKVVVKYSLDSDEELEGNEVGEDEMMKNREEVEEVEEARTEEEEEERTMVDTPHESIESSSTSTTTTTIPSTLVSLSTSFSSLPDTPKEPEPEPEIENFAEAPLARDEIHLLPIASFASIDLWNPDSAADLATDVYARSLGEWTGIAAKVRYKGFPGGSKEAPRGEGDLWDKVNEDVAC</sequence>
<dbReference type="Gene3D" id="2.40.128.680">
    <property type="match status" value="1"/>
</dbReference>
<dbReference type="InterPro" id="IPR013924">
    <property type="entry name" value="RNase_H2_suC"/>
</dbReference>
<dbReference type="CDD" id="cd09271">
    <property type="entry name" value="RNase_H2-C"/>
    <property type="match status" value="1"/>
</dbReference>
<feature type="compositionally biased region" description="Acidic residues" evidence="1">
    <location>
        <begin position="197"/>
        <end position="212"/>
    </location>
</feature>
<dbReference type="EMBL" id="FMWP01000094">
    <property type="protein sequence ID" value="SCZ97944.1"/>
    <property type="molecule type" value="Genomic_DNA"/>
</dbReference>
<dbReference type="STRING" id="289078.A0A2X0LC52"/>
<gene>
    <name evidence="2" type="ORF">BZ3500_MVSOF-1268-A1-R1_CHR3-3G06474</name>
</gene>
<keyword evidence="3" id="KW-1185">Reference proteome</keyword>
<organism evidence="2 3">
    <name type="scientific">Microbotryum saponariae</name>
    <dbReference type="NCBI Taxonomy" id="289078"/>
    <lineage>
        <taxon>Eukaryota</taxon>
        <taxon>Fungi</taxon>
        <taxon>Dikarya</taxon>
        <taxon>Basidiomycota</taxon>
        <taxon>Pucciniomycotina</taxon>
        <taxon>Microbotryomycetes</taxon>
        <taxon>Microbotryales</taxon>
        <taxon>Microbotryaceae</taxon>
        <taxon>Microbotryum</taxon>
    </lineage>
</organism>
<dbReference type="PANTHER" id="PTHR47204">
    <property type="entry name" value="OS02G0168900 PROTEIN"/>
    <property type="match status" value="1"/>
</dbReference>
<feature type="compositionally biased region" description="Polar residues" evidence="1">
    <location>
        <begin position="1"/>
        <end position="14"/>
    </location>
</feature>
<evidence type="ECO:0000313" key="2">
    <source>
        <dbReference type="EMBL" id="SCZ97944.1"/>
    </source>
</evidence>
<feature type="compositionally biased region" description="Low complexity" evidence="1">
    <location>
        <begin position="224"/>
        <end position="238"/>
    </location>
</feature>
<feature type="compositionally biased region" description="Basic and acidic residues" evidence="1">
    <location>
        <begin position="213"/>
        <end position="223"/>
    </location>
</feature>
<evidence type="ECO:0000313" key="3">
    <source>
        <dbReference type="Proteomes" id="UP000249723"/>
    </source>
</evidence>
<dbReference type="GO" id="GO:0006401">
    <property type="term" value="P:RNA catabolic process"/>
    <property type="evidence" value="ECO:0007669"/>
    <property type="project" value="InterPro"/>
</dbReference>
<dbReference type="Pfam" id="PF08615">
    <property type="entry name" value="RNase_H2_suC"/>
    <property type="match status" value="1"/>
</dbReference>
<reference evidence="3" key="1">
    <citation type="submission" date="2016-10" db="EMBL/GenBank/DDBJ databases">
        <authorList>
            <person name="Jeantristanb JTB J.-T."/>
            <person name="Ricardo R."/>
        </authorList>
    </citation>
    <scope>NUCLEOTIDE SEQUENCE [LARGE SCALE GENOMIC DNA]</scope>
</reference>
<dbReference type="AlphaFoldDB" id="A0A2X0LC52"/>
<dbReference type="PANTHER" id="PTHR47204:SF1">
    <property type="entry name" value="RIBONUCLEASE H2 SUBUNIT C"/>
    <property type="match status" value="1"/>
</dbReference>
<feature type="region of interest" description="Disordered" evidence="1">
    <location>
        <begin position="142"/>
        <end position="161"/>
    </location>
</feature>
<feature type="region of interest" description="Disordered" evidence="1">
    <location>
        <begin position="321"/>
        <end position="345"/>
    </location>
</feature>
<dbReference type="Proteomes" id="UP000249723">
    <property type="component" value="Unassembled WGS sequence"/>
</dbReference>
<feature type="compositionally biased region" description="Acidic residues" evidence="1">
    <location>
        <begin position="179"/>
        <end position="189"/>
    </location>
</feature>
<feature type="region of interest" description="Disordered" evidence="1">
    <location>
        <begin position="179"/>
        <end position="238"/>
    </location>
</feature>